<gene>
    <name evidence="6" type="ORF">DPM19_03250</name>
</gene>
<accession>A0A365HDK0</accession>
<dbReference type="OrthoDB" id="8746524at2"/>
<dbReference type="GO" id="GO:0035657">
    <property type="term" value="C:eRF1 methyltransferase complex"/>
    <property type="evidence" value="ECO:0007669"/>
    <property type="project" value="TreeGrafter"/>
</dbReference>
<feature type="domain" description="Methyltransferase small" evidence="5">
    <location>
        <begin position="26"/>
        <end position="117"/>
    </location>
</feature>
<dbReference type="RefSeq" id="WP_111863234.1">
    <property type="nucleotide sequence ID" value="NZ_QLYX01000001.1"/>
</dbReference>
<evidence type="ECO:0000313" key="6">
    <source>
        <dbReference type="EMBL" id="RAY17181.1"/>
    </source>
</evidence>
<dbReference type="InterPro" id="IPR052190">
    <property type="entry name" value="Euk-Arch_PrmC-MTase"/>
</dbReference>
<proteinExistence type="inferred from homology"/>
<protein>
    <submittedName>
        <fullName evidence="6">Methyltransferase</fullName>
    </submittedName>
</protein>
<dbReference type="AlphaFoldDB" id="A0A365HDK0"/>
<dbReference type="InterPro" id="IPR007848">
    <property type="entry name" value="Small_mtfrase_dom"/>
</dbReference>
<evidence type="ECO:0000256" key="3">
    <source>
        <dbReference type="ARBA" id="ARBA00022679"/>
    </source>
</evidence>
<dbReference type="InterPro" id="IPR029063">
    <property type="entry name" value="SAM-dependent_MTases_sf"/>
</dbReference>
<keyword evidence="3 6" id="KW-0808">Transferase</keyword>
<sequence length="227" mass="24326">MLWRYWWGVWLLRPPGVYRPQGDTFLLAAAFRDAAPPAGARVLDVCTGTGALALAAARHTGARVTAIDVSARAVYTARLNARLRGLRVRALRGDLLAPVADESFDVILANPPYVPGPDVSPPRHGRSRAWEAGPHGRLLLDRICAGAPPLLARGGTLLLVHSALCGIRTTLASLRAAGLKAAVIARRPEPFGPVMRTRAARLEAHGLIAPGQRHEELVVIRADRPQA</sequence>
<comment type="caution">
    <text evidence="6">The sequence shown here is derived from an EMBL/GenBank/DDBJ whole genome shotgun (WGS) entry which is preliminary data.</text>
</comment>
<dbReference type="GO" id="GO:0003676">
    <property type="term" value="F:nucleic acid binding"/>
    <property type="evidence" value="ECO:0007669"/>
    <property type="project" value="InterPro"/>
</dbReference>
<dbReference type="InterPro" id="IPR004557">
    <property type="entry name" value="PrmC-related"/>
</dbReference>
<dbReference type="PANTHER" id="PTHR45875:SF1">
    <property type="entry name" value="METHYLTRANSFERASE N6AMT1"/>
    <property type="match status" value="1"/>
</dbReference>
<dbReference type="NCBIfam" id="TIGR00537">
    <property type="entry name" value="hemK_rel_arch"/>
    <property type="match status" value="1"/>
</dbReference>
<evidence type="ECO:0000259" key="5">
    <source>
        <dbReference type="Pfam" id="PF05175"/>
    </source>
</evidence>
<dbReference type="PANTHER" id="PTHR45875">
    <property type="entry name" value="METHYLTRANSFERASE N6AMT1"/>
    <property type="match status" value="1"/>
</dbReference>
<dbReference type="GO" id="GO:0032259">
    <property type="term" value="P:methylation"/>
    <property type="evidence" value="ECO:0007669"/>
    <property type="project" value="UniProtKB-KW"/>
</dbReference>
<dbReference type="Gene3D" id="3.40.50.150">
    <property type="entry name" value="Vaccinia Virus protein VP39"/>
    <property type="match status" value="1"/>
</dbReference>
<dbReference type="GO" id="GO:0008170">
    <property type="term" value="F:N-methyltransferase activity"/>
    <property type="evidence" value="ECO:0007669"/>
    <property type="project" value="UniProtKB-ARBA"/>
</dbReference>
<comment type="similarity">
    <text evidence="1">Belongs to the eukaryotic/archaeal PrmC-related family.</text>
</comment>
<dbReference type="PROSITE" id="PS00092">
    <property type="entry name" value="N6_MTASE"/>
    <property type="match status" value="1"/>
</dbReference>
<name>A0A365HDK0_9ACTN</name>
<dbReference type="SUPFAM" id="SSF53335">
    <property type="entry name" value="S-adenosyl-L-methionine-dependent methyltransferases"/>
    <property type="match status" value="1"/>
</dbReference>
<keyword evidence="4" id="KW-0949">S-adenosyl-L-methionine</keyword>
<dbReference type="GO" id="GO:0008757">
    <property type="term" value="F:S-adenosylmethionine-dependent methyltransferase activity"/>
    <property type="evidence" value="ECO:0007669"/>
    <property type="project" value="TreeGrafter"/>
</dbReference>
<dbReference type="CDD" id="cd02440">
    <property type="entry name" value="AdoMet_MTases"/>
    <property type="match status" value="1"/>
</dbReference>
<evidence type="ECO:0000256" key="2">
    <source>
        <dbReference type="ARBA" id="ARBA00022603"/>
    </source>
</evidence>
<reference evidence="6 7" key="1">
    <citation type="submission" date="2018-06" db="EMBL/GenBank/DDBJ databases">
        <title>Actinomadura craniellae sp. nov. isolated from marine sponge Craniella sp.</title>
        <authorList>
            <person name="Li L."/>
            <person name="Xu Q.H."/>
            <person name="Lin H.W."/>
            <person name="Lu Y.H."/>
        </authorList>
    </citation>
    <scope>NUCLEOTIDE SEQUENCE [LARGE SCALE GENOMIC DNA]</scope>
    <source>
        <strain evidence="6 7">LHW63021</strain>
    </source>
</reference>
<keyword evidence="2 6" id="KW-0489">Methyltransferase</keyword>
<keyword evidence="7" id="KW-1185">Reference proteome</keyword>
<dbReference type="EMBL" id="QLYX01000001">
    <property type="protein sequence ID" value="RAY17181.1"/>
    <property type="molecule type" value="Genomic_DNA"/>
</dbReference>
<dbReference type="Pfam" id="PF05175">
    <property type="entry name" value="MTS"/>
    <property type="match status" value="1"/>
</dbReference>
<evidence type="ECO:0000256" key="4">
    <source>
        <dbReference type="ARBA" id="ARBA00022691"/>
    </source>
</evidence>
<dbReference type="GO" id="GO:0008276">
    <property type="term" value="F:protein methyltransferase activity"/>
    <property type="evidence" value="ECO:0007669"/>
    <property type="project" value="TreeGrafter"/>
</dbReference>
<organism evidence="6 7">
    <name type="scientific">Actinomadura craniellae</name>
    <dbReference type="NCBI Taxonomy" id="2231787"/>
    <lineage>
        <taxon>Bacteria</taxon>
        <taxon>Bacillati</taxon>
        <taxon>Actinomycetota</taxon>
        <taxon>Actinomycetes</taxon>
        <taxon>Streptosporangiales</taxon>
        <taxon>Thermomonosporaceae</taxon>
        <taxon>Actinomadura</taxon>
    </lineage>
</organism>
<dbReference type="Proteomes" id="UP000251891">
    <property type="component" value="Unassembled WGS sequence"/>
</dbReference>
<evidence type="ECO:0000313" key="7">
    <source>
        <dbReference type="Proteomes" id="UP000251891"/>
    </source>
</evidence>
<dbReference type="InterPro" id="IPR002052">
    <property type="entry name" value="DNA_methylase_N6_adenine_CS"/>
</dbReference>
<evidence type="ECO:0000256" key="1">
    <source>
        <dbReference type="ARBA" id="ARBA00006149"/>
    </source>
</evidence>